<evidence type="ECO:0000313" key="4">
    <source>
        <dbReference type="EMBL" id="RED94978.1"/>
    </source>
</evidence>
<evidence type="ECO:0008006" key="6">
    <source>
        <dbReference type="Google" id="ProtNLM"/>
    </source>
</evidence>
<name>A0A3D9L151_MARFU</name>
<feature type="domain" description="Alcohol dehydrogenase-like C-terminal" evidence="2">
    <location>
        <begin position="170"/>
        <end position="293"/>
    </location>
</feature>
<dbReference type="InterPro" id="IPR036291">
    <property type="entry name" value="NAD(P)-bd_dom_sf"/>
</dbReference>
<dbReference type="CDD" id="cd08261">
    <property type="entry name" value="Zn_ADH7"/>
    <property type="match status" value="1"/>
</dbReference>
<dbReference type="Gene3D" id="3.90.180.10">
    <property type="entry name" value="Medium-chain alcohol dehydrogenases, catalytic domain"/>
    <property type="match status" value="1"/>
</dbReference>
<dbReference type="EMBL" id="QREG01000019">
    <property type="protein sequence ID" value="RED94978.1"/>
    <property type="molecule type" value="Genomic_DNA"/>
</dbReference>
<evidence type="ECO:0000313" key="5">
    <source>
        <dbReference type="Proteomes" id="UP000256779"/>
    </source>
</evidence>
<dbReference type="RefSeq" id="WP_115869479.1">
    <property type="nucleotide sequence ID" value="NZ_QREG01000019.1"/>
</dbReference>
<dbReference type="Gene3D" id="3.40.50.720">
    <property type="entry name" value="NAD(P)-binding Rossmann-like Domain"/>
    <property type="match status" value="1"/>
</dbReference>
<dbReference type="AlphaFoldDB" id="A0A3D9L151"/>
<evidence type="ECO:0000256" key="1">
    <source>
        <dbReference type="ARBA" id="ARBA00023002"/>
    </source>
</evidence>
<sequence>MKYIVCEKPDQFELKEKDAPQKSEGEALIDIKRVGICGTDLHAYKGNQPFFSYPRILGHELAGIVADVDSNPQDIKTGDQVVIMPYINCGECDACKAGKPNCCQNIRVFGVHTDGGMQEQVTLPTRLLIPANDLSLDQIALVEPLAIGAHAIRRANVQKGEVVVVVGCGPIGIGIIQLCKYLGAEVIAVDINDHRLEMVKKEFGADHAVNALNNPVDAVSQITDGKLAQTVFDASGSKRAIESGTDYMKHGGNYVLVGLFKGDLTFTHPKIHAKETTLMCSRNATLEDFDFVLKVLRSGSFNEGAYITSNVPFEKILTDFDGWASPDSKDIKVVTSL</sequence>
<dbReference type="SUPFAM" id="SSF51735">
    <property type="entry name" value="NAD(P)-binding Rossmann-fold domains"/>
    <property type="match status" value="1"/>
</dbReference>
<comment type="caution">
    <text evidence="4">The sequence shown here is derived from an EMBL/GenBank/DDBJ whole genome shotgun (WGS) entry which is preliminary data.</text>
</comment>
<protein>
    <recommendedName>
        <fullName evidence="6">2-desacetyl-2-hydroxyethyl bacteriochlorophyllide A dehydrogenase</fullName>
    </recommendedName>
</protein>
<gene>
    <name evidence="4" type="ORF">C7460_11990</name>
</gene>
<dbReference type="OrthoDB" id="9787435at2"/>
<dbReference type="Proteomes" id="UP000256779">
    <property type="component" value="Unassembled WGS sequence"/>
</dbReference>
<dbReference type="InterPro" id="IPR011032">
    <property type="entry name" value="GroES-like_sf"/>
</dbReference>
<dbReference type="PANTHER" id="PTHR43401:SF3">
    <property type="entry name" value="L-GALACTONATE-5-DEHYDROGENASE"/>
    <property type="match status" value="1"/>
</dbReference>
<dbReference type="Pfam" id="PF00107">
    <property type="entry name" value="ADH_zinc_N"/>
    <property type="match status" value="1"/>
</dbReference>
<dbReference type="InterPro" id="IPR013154">
    <property type="entry name" value="ADH-like_N"/>
</dbReference>
<dbReference type="SUPFAM" id="SSF50129">
    <property type="entry name" value="GroES-like"/>
    <property type="match status" value="1"/>
</dbReference>
<dbReference type="PANTHER" id="PTHR43401">
    <property type="entry name" value="L-THREONINE 3-DEHYDROGENASE"/>
    <property type="match status" value="1"/>
</dbReference>
<reference evidence="4 5" key="1">
    <citation type="submission" date="2018-07" db="EMBL/GenBank/DDBJ databases">
        <title>Genomic Encyclopedia of Type Strains, Phase IV (KMG-IV): sequencing the most valuable type-strain genomes for metagenomic binning, comparative biology and taxonomic classification.</title>
        <authorList>
            <person name="Goeker M."/>
        </authorList>
    </citation>
    <scope>NUCLEOTIDE SEQUENCE [LARGE SCALE GENOMIC DNA]</scope>
    <source>
        <strain evidence="4 5">DSM 4134</strain>
    </source>
</reference>
<feature type="domain" description="Alcohol dehydrogenase-like N-terminal" evidence="3">
    <location>
        <begin position="24"/>
        <end position="132"/>
    </location>
</feature>
<dbReference type="GO" id="GO:0016491">
    <property type="term" value="F:oxidoreductase activity"/>
    <property type="evidence" value="ECO:0007669"/>
    <property type="project" value="UniProtKB-KW"/>
</dbReference>
<evidence type="ECO:0000259" key="2">
    <source>
        <dbReference type="Pfam" id="PF00107"/>
    </source>
</evidence>
<organism evidence="4 5">
    <name type="scientific">Marinoscillum furvescens DSM 4134</name>
    <dbReference type="NCBI Taxonomy" id="1122208"/>
    <lineage>
        <taxon>Bacteria</taxon>
        <taxon>Pseudomonadati</taxon>
        <taxon>Bacteroidota</taxon>
        <taxon>Cytophagia</taxon>
        <taxon>Cytophagales</taxon>
        <taxon>Reichenbachiellaceae</taxon>
        <taxon>Marinoscillum</taxon>
    </lineage>
</organism>
<dbReference type="InterPro" id="IPR013149">
    <property type="entry name" value="ADH-like_C"/>
</dbReference>
<keyword evidence="1" id="KW-0560">Oxidoreductase</keyword>
<proteinExistence type="predicted"/>
<evidence type="ECO:0000259" key="3">
    <source>
        <dbReference type="Pfam" id="PF08240"/>
    </source>
</evidence>
<dbReference type="Pfam" id="PF08240">
    <property type="entry name" value="ADH_N"/>
    <property type="match status" value="1"/>
</dbReference>
<dbReference type="InterPro" id="IPR050129">
    <property type="entry name" value="Zn_alcohol_dh"/>
</dbReference>
<keyword evidence="5" id="KW-1185">Reference proteome</keyword>
<accession>A0A3D9L151</accession>